<organism evidence="2 3">
    <name type="scientific">Streptococcus hillyeri</name>
    <dbReference type="NCBI Taxonomy" id="2282420"/>
    <lineage>
        <taxon>Bacteria</taxon>
        <taxon>Bacillati</taxon>
        <taxon>Bacillota</taxon>
        <taxon>Bacilli</taxon>
        <taxon>Lactobacillales</taxon>
        <taxon>Streptococcaceae</taxon>
        <taxon>Streptococcus</taxon>
    </lineage>
</organism>
<comment type="caution">
    <text evidence="2">The sequence shown here is derived from an EMBL/GenBank/DDBJ whole genome shotgun (WGS) entry which is preliminary data.</text>
</comment>
<dbReference type="RefSeq" id="WP_121834745.1">
    <property type="nucleotide sequence ID" value="NZ_CP163513.1"/>
</dbReference>
<dbReference type="Gene3D" id="3.40.630.30">
    <property type="match status" value="1"/>
</dbReference>
<dbReference type="AlphaFoldDB" id="A0A3L9DZV7"/>
<dbReference type="Pfam" id="PF00583">
    <property type="entry name" value="Acetyltransf_1"/>
    <property type="match status" value="1"/>
</dbReference>
<name>A0A3L9DZV7_9STRE</name>
<evidence type="ECO:0000313" key="2">
    <source>
        <dbReference type="EMBL" id="RLY04360.1"/>
    </source>
</evidence>
<dbReference type="InterPro" id="IPR016181">
    <property type="entry name" value="Acyl_CoA_acyltransferase"/>
</dbReference>
<dbReference type="GO" id="GO:0016747">
    <property type="term" value="F:acyltransferase activity, transferring groups other than amino-acyl groups"/>
    <property type="evidence" value="ECO:0007669"/>
    <property type="project" value="InterPro"/>
</dbReference>
<gene>
    <name evidence="2" type="ORF">EAF07_02620</name>
</gene>
<feature type="domain" description="N-acetyltransferase" evidence="1">
    <location>
        <begin position="1"/>
        <end position="144"/>
    </location>
</feature>
<dbReference type="EMBL" id="RCVM01000003">
    <property type="protein sequence ID" value="RLY04360.1"/>
    <property type="molecule type" value="Genomic_DNA"/>
</dbReference>
<dbReference type="PROSITE" id="PS51186">
    <property type="entry name" value="GNAT"/>
    <property type="match status" value="1"/>
</dbReference>
<protein>
    <submittedName>
        <fullName evidence="2">GNAT family N-acetyltransferase</fullName>
    </submittedName>
</protein>
<dbReference type="Proteomes" id="UP000279194">
    <property type="component" value="Unassembled WGS sequence"/>
</dbReference>
<dbReference type="CDD" id="cd04301">
    <property type="entry name" value="NAT_SF"/>
    <property type="match status" value="1"/>
</dbReference>
<sequence>MEFKRLTEKDLLSCAHLFVDIFNDEPWNDEWTVEGALQYITEFYQTPNFIGVLAVENGELLGFIYGVTRSWWSGHECYIHEMGVKKVAQGQGLGTALLNQLVNELDEKVSFLSLLTDRGMPAENFYQKNGFQEIERLVFYSKDL</sequence>
<reference evidence="2 3" key="1">
    <citation type="submission" date="2018-10" db="EMBL/GenBank/DDBJ databases">
        <title>Streptococcus hillyeri sp. nov., isolated from equine tracheal sample.</title>
        <authorList>
            <person name="Macfadyen A.C."/>
            <person name="Waller A."/>
            <person name="Paterson G.K."/>
        </authorList>
    </citation>
    <scope>NUCLEOTIDE SEQUENCE [LARGE SCALE GENOMIC DNA]</scope>
    <source>
        <strain evidence="2 3">28462</strain>
    </source>
</reference>
<dbReference type="OrthoDB" id="9775804at2"/>
<accession>A0A3L9DZV7</accession>
<keyword evidence="3" id="KW-1185">Reference proteome</keyword>
<dbReference type="InterPro" id="IPR000182">
    <property type="entry name" value="GNAT_dom"/>
</dbReference>
<evidence type="ECO:0000259" key="1">
    <source>
        <dbReference type="PROSITE" id="PS51186"/>
    </source>
</evidence>
<proteinExistence type="predicted"/>
<keyword evidence="2" id="KW-0808">Transferase</keyword>
<dbReference type="SUPFAM" id="SSF55729">
    <property type="entry name" value="Acyl-CoA N-acyltransferases (Nat)"/>
    <property type="match status" value="1"/>
</dbReference>
<evidence type="ECO:0000313" key="3">
    <source>
        <dbReference type="Proteomes" id="UP000279194"/>
    </source>
</evidence>